<evidence type="ECO:0000313" key="9">
    <source>
        <dbReference type="Proteomes" id="UP000324832"/>
    </source>
</evidence>
<evidence type="ECO:0000256" key="6">
    <source>
        <dbReference type="SAM" id="MobiDB-lite"/>
    </source>
</evidence>
<evidence type="ECO:0000256" key="1">
    <source>
        <dbReference type="ARBA" id="ARBA00011764"/>
    </source>
</evidence>
<evidence type="ECO:0000256" key="3">
    <source>
        <dbReference type="ARBA" id="ARBA00023015"/>
    </source>
</evidence>
<evidence type="ECO:0000256" key="5">
    <source>
        <dbReference type="ARBA" id="ARBA00025466"/>
    </source>
</evidence>
<protein>
    <recommendedName>
        <fullName evidence="2">Regulatory protein zeste</fullName>
    </recommendedName>
</protein>
<dbReference type="AlphaFoldDB" id="A0A5E4PTM6"/>
<feature type="region of interest" description="Disordered" evidence="6">
    <location>
        <begin position="116"/>
        <end position="135"/>
    </location>
</feature>
<name>A0A5E4PTM6_9NEOP</name>
<dbReference type="InterPro" id="IPR028002">
    <property type="entry name" value="Myb_DNA-bind_5"/>
</dbReference>
<keyword evidence="3" id="KW-0805">Transcription regulation</keyword>
<gene>
    <name evidence="8" type="ORF">LSINAPIS_LOCUS1941</name>
</gene>
<organism evidence="8 9">
    <name type="scientific">Leptidea sinapis</name>
    <dbReference type="NCBI Taxonomy" id="189913"/>
    <lineage>
        <taxon>Eukaryota</taxon>
        <taxon>Metazoa</taxon>
        <taxon>Ecdysozoa</taxon>
        <taxon>Arthropoda</taxon>
        <taxon>Hexapoda</taxon>
        <taxon>Insecta</taxon>
        <taxon>Pterygota</taxon>
        <taxon>Neoptera</taxon>
        <taxon>Endopterygota</taxon>
        <taxon>Lepidoptera</taxon>
        <taxon>Glossata</taxon>
        <taxon>Ditrysia</taxon>
        <taxon>Papilionoidea</taxon>
        <taxon>Pieridae</taxon>
        <taxon>Dismorphiinae</taxon>
        <taxon>Leptidea</taxon>
    </lineage>
</organism>
<proteinExistence type="predicted"/>
<reference evidence="8 9" key="1">
    <citation type="submission" date="2017-07" db="EMBL/GenBank/DDBJ databases">
        <authorList>
            <person name="Talla V."/>
            <person name="Backstrom N."/>
        </authorList>
    </citation>
    <scope>NUCLEOTIDE SEQUENCE [LARGE SCALE GENOMIC DNA]</scope>
</reference>
<feature type="domain" description="Myb/SANT-like DNA-binding" evidence="7">
    <location>
        <begin position="46"/>
        <end position="125"/>
    </location>
</feature>
<evidence type="ECO:0000259" key="7">
    <source>
        <dbReference type="Pfam" id="PF13873"/>
    </source>
</evidence>
<accession>A0A5E4PTM6</accession>
<dbReference type="Pfam" id="PF13873">
    <property type="entry name" value="Myb_DNA-bind_5"/>
    <property type="match status" value="1"/>
</dbReference>
<sequence>PSNFRTKKKNLLICYVYVNGDNKLAIQIKTRKIQKVQAMDNNSRKRRTYVSVRQKKKLLELLTKNPGLISRKTSQTTGFNSIKDSQSLWVNIANECNAIPGARKTWRQWRKTWQDLRSKTKKRHQDSNGELPRHNLTVPEKEVLGINPLSDGLKHEEASSEFISLNDNMEDSFSERSEQSINETHSPIEPKVFEINPSKSKTKNKSSYFAGSTFNCEFLAEQEQRKIKIKEDYLNFKKDYLRQKLKLLREQTDALKSIAHELSK</sequence>
<feature type="compositionally biased region" description="Basic and acidic residues" evidence="6">
    <location>
        <begin position="125"/>
        <end position="135"/>
    </location>
</feature>
<feature type="non-terminal residue" evidence="8">
    <location>
        <position position="1"/>
    </location>
</feature>
<keyword evidence="9" id="KW-1185">Reference proteome</keyword>
<dbReference type="EMBL" id="FZQP02000360">
    <property type="protein sequence ID" value="VVC88607.1"/>
    <property type="molecule type" value="Genomic_DNA"/>
</dbReference>
<comment type="subunit">
    <text evidence="1">Self-associates forming complexes of several hundred monomers.</text>
</comment>
<dbReference type="Proteomes" id="UP000324832">
    <property type="component" value="Unassembled WGS sequence"/>
</dbReference>
<evidence type="ECO:0000256" key="4">
    <source>
        <dbReference type="ARBA" id="ARBA00023163"/>
    </source>
</evidence>
<keyword evidence="4" id="KW-0804">Transcription</keyword>
<comment type="function">
    <text evidence="5">Involved in transvection phenomena (= synapsis-dependent gene expression), where the synaptic pairing of chromosomes carrying genes with which zeste interacts influences the expression of these genes. Zeste binds to DNA and stimulates transcription from a nearby promoter.</text>
</comment>
<evidence type="ECO:0000256" key="2">
    <source>
        <dbReference type="ARBA" id="ARBA00016807"/>
    </source>
</evidence>
<evidence type="ECO:0000313" key="8">
    <source>
        <dbReference type="EMBL" id="VVC88607.1"/>
    </source>
</evidence>